<dbReference type="InterPro" id="IPR036583">
    <property type="entry name" value="23S_rRNA_IVS_sf"/>
</dbReference>
<dbReference type="PANTHER" id="PTHR38471:SF2">
    <property type="entry name" value="FOUR HELIX BUNDLE PROTEIN"/>
    <property type="match status" value="1"/>
</dbReference>
<accession>A0A1F5GC36</accession>
<evidence type="ECO:0000313" key="1">
    <source>
        <dbReference type="EMBL" id="OGD89419.1"/>
    </source>
</evidence>
<comment type="caution">
    <text evidence="1">The sequence shown here is derived from an EMBL/GenBank/DDBJ whole genome shotgun (WGS) entry which is preliminary data.</text>
</comment>
<reference evidence="1 2" key="1">
    <citation type="journal article" date="2016" name="Nat. Commun.">
        <title>Thousands of microbial genomes shed light on interconnected biogeochemical processes in an aquifer system.</title>
        <authorList>
            <person name="Anantharaman K."/>
            <person name="Brown C.T."/>
            <person name="Hug L.A."/>
            <person name="Sharon I."/>
            <person name="Castelle C.J."/>
            <person name="Probst A.J."/>
            <person name="Thomas B.C."/>
            <person name="Singh A."/>
            <person name="Wilkins M.J."/>
            <person name="Karaoz U."/>
            <person name="Brodie E.L."/>
            <person name="Williams K.H."/>
            <person name="Hubbard S.S."/>
            <person name="Banfield J.F."/>
        </authorList>
    </citation>
    <scope>NUCLEOTIDE SEQUENCE [LARGE SCALE GENOMIC DNA]</scope>
</reference>
<dbReference type="SUPFAM" id="SSF158446">
    <property type="entry name" value="IVS-encoded protein-like"/>
    <property type="match status" value="1"/>
</dbReference>
<dbReference type="Pfam" id="PF05635">
    <property type="entry name" value="23S_rRNA_IVP"/>
    <property type="match status" value="1"/>
</dbReference>
<evidence type="ECO:0000313" key="2">
    <source>
        <dbReference type="Proteomes" id="UP000178577"/>
    </source>
</evidence>
<protein>
    <recommendedName>
        <fullName evidence="3">Four helix bundle protein</fullName>
    </recommendedName>
</protein>
<dbReference type="PANTHER" id="PTHR38471">
    <property type="entry name" value="FOUR HELIX BUNDLE PROTEIN"/>
    <property type="match status" value="1"/>
</dbReference>
<dbReference type="EMBL" id="MFAY01000010">
    <property type="protein sequence ID" value="OGD89419.1"/>
    <property type="molecule type" value="Genomic_DNA"/>
</dbReference>
<dbReference type="PIRSF" id="PIRSF035652">
    <property type="entry name" value="CHP02436"/>
    <property type="match status" value="1"/>
</dbReference>
<dbReference type="InterPro" id="IPR012657">
    <property type="entry name" value="23S_rRNA-intervening_sequence"/>
</dbReference>
<dbReference type="NCBIfam" id="TIGR02436">
    <property type="entry name" value="four helix bundle protein"/>
    <property type="match status" value="1"/>
</dbReference>
<gene>
    <name evidence="1" type="ORF">A2693_02875</name>
</gene>
<organism evidence="1 2">
    <name type="scientific">Candidatus Curtissbacteria bacterium RIFCSPHIGHO2_01_FULL_40_12</name>
    <dbReference type="NCBI Taxonomy" id="1797710"/>
    <lineage>
        <taxon>Bacteria</taxon>
        <taxon>Candidatus Curtissiibacteriota</taxon>
    </lineage>
</organism>
<proteinExistence type="predicted"/>
<name>A0A1F5GC36_9BACT</name>
<evidence type="ECO:0008006" key="3">
    <source>
        <dbReference type="Google" id="ProtNLM"/>
    </source>
</evidence>
<dbReference type="AlphaFoldDB" id="A0A1F5GC36"/>
<dbReference type="Gene3D" id="1.20.1440.60">
    <property type="entry name" value="23S rRNA-intervening sequence"/>
    <property type="match status" value="1"/>
</dbReference>
<sequence length="124" mass="13967">MQKYNSKFKIDLIKRCYQFSLNVIALADTVPNKIAAKIIIGQLIRSATSIGANLTEAKAASSRLEFKKFHEIALKSANETKYWLCLLRDAHLVNRNSAENLLKEVTEIANMIASGILKLKNKKF</sequence>
<dbReference type="Proteomes" id="UP000178577">
    <property type="component" value="Unassembled WGS sequence"/>
</dbReference>